<accession>A0A5B0PNF1</accession>
<dbReference type="EMBL" id="VDEP01000338">
    <property type="protein sequence ID" value="KAA1102323.1"/>
    <property type="molecule type" value="Genomic_DNA"/>
</dbReference>
<protein>
    <submittedName>
        <fullName evidence="2">Uncharacterized protein</fullName>
    </submittedName>
</protein>
<reference evidence="2 3" key="1">
    <citation type="submission" date="2019-05" db="EMBL/GenBank/DDBJ databases">
        <title>Emergence of the Ug99 lineage of the wheat stem rust pathogen through somatic hybridization.</title>
        <authorList>
            <person name="Li F."/>
            <person name="Upadhyaya N.M."/>
            <person name="Sperschneider J."/>
            <person name="Matny O."/>
            <person name="Nguyen-Phuc H."/>
            <person name="Mago R."/>
            <person name="Raley C."/>
            <person name="Miller M.E."/>
            <person name="Silverstein K.A.T."/>
            <person name="Henningsen E."/>
            <person name="Hirsch C.D."/>
            <person name="Visser B."/>
            <person name="Pretorius Z.A."/>
            <person name="Steffenson B.J."/>
            <person name="Schwessinger B."/>
            <person name="Dodds P.N."/>
            <person name="Figueroa M."/>
        </authorList>
    </citation>
    <scope>NUCLEOTIDE SEQUENCE [LARGE SCALE GENOMIC DNA]</scope>
    <source>
        <strain evidence="2 3">Ug99</strain>
    </source>
</reference>
<sequence length="205" mass="22683">MTNGTALTSLIALYSQLEKSGSSEKLISSTNKTKHPESTVIRFLHQLQSPPPAVISKWAKIIAASVEVMEFKLYTPPPPTPDTDDNPINQGLQFLQWLEGLKNSLSTFETPRETQPTSAAPEGEVVLHSHTIDVLKDFSKVIINIFMGHIIFKVHALSPPPLTNSQTRSKPKPSKPHLPRKILPLLLVKKQPEELSQQPLPPPSN</sequence>
<evidence type="ECO:0000256" key="1">
    <source>
        <dbReference type="SAM" id="MobiDB-lite"/>
    </source>
</evidence>
<proteinExistence type="predicted"/>
<gene>
    <name evidence="2" type="ORF">PGTUg99_025904</name>
</gene>
<organism evidence="2 3">
    <name type="scientific">Puccinia graminis f. sp. tritici</name>
    <dbReference type="NCBI Taxonomy" id="56615"/>
    <lineage>
        <taxon>Eukaryota</taxon>
        <taxon>Fungi</taxon>
        <taxon>Dikarya</taxon>
        <taxon>Basidiomycota</taxon>
        <taxon>Pucciniomycotina</taxon>
        <taxon>Pucciniomycetes</taxon>
        <taxon>Pucciniales</taxon>
        <taxon>Pucciniaceae</taxon>
        <taxon>Puccinia</taxon>
    </lineage>
</organism>
<dbReference type="Proteomes" id="UP000325313">
    <property type="component" value="Unassembled WGS sequence"/>
</dbReference>
<evidence type="ECO:0000313" key="3">
    <source>
        <dbReference type="Proteomes" id="UP000325313"/>
    </source>
</evidence>
<dbReference type="AlphaFoldDB" id="A0A5B0PNF1"/>
<evidence type="ECO:0000313" key="2">
    <source>
        <dbReference type="EMBL" id="KAA1102323.1"/>
    </source>
</evidence>
<feature type="compositionally biased region" description="Basic residues" evidence="1">
    <location>
        <begin position="169"/>
        <end position="180"/>
    </location>
</feature>
<name>A0A5B0PNF1_PUCGR</name>
<comment type="caution">
    <text evidence="2">The sequence shown here is derived from an EMBL/GenBank/DDBJ whole genome shotgun (WGS) entry which is preliminary data.</text>
</comment>
<feature type="region of interest" description="Disordered" evidence="1">
    <location>
        <begin position="162"/>
        <end position="183"/>
    </location>
</feature>